<feature type="region of interest" description="Disordered" evidence="6">
    <location>
        <begin position="356"/>
        <end position="427"/>
    </location>
</feature>
<feature type="region of interest" description="Disordered" evidence="6">
    <location>
        <begin position="1"/>
        <end position="23"/>
    </location>
</feature>
<name>A0A8J5LYR8_ZINOF</name>
<dbReference type="PRINTS" id="PR00367">
    <property type="entry name" value="ETHRSPELEMNT"/>
</dbReference>
<dbReference type="CDD" id="cd00018">
    <property type="entry name" value="AP2"/>
    <property type="match status" value="1"/>
</dbReference>
<keyword evidence="3" id="KW-0238">DNA-binding</keyword>
<dbReference type="Pfam" id="PF00847">
    <property type="entry name" value="AP2"/>
    <property type="match status" value="1"/>
</dbReference>
<dbReference type="GO" id="GO:0009873">
    <property type="term" value="P:ethylene-activated signaling pathway"/>
    <property type="evidence" value="ECO:0007669"/>
    <property type="project" value="InterPro"/>
</dbReference>
<dbReference type="PANTHER" id="PTHR31190">
    <property type="entry name" value="DNA-BINDING DOMAIN"/>
    <property type="match status" value="1"/>
</dbReference>
<feature type="region of interest" description="Disordered" evidence="6">
    <location>
        <begin position="487"/>
        <end position="509"/>
    </location>
</feature>
<evidence type="ECO:0000259" key="7">
    <source>
        <dbReference type="PROSITE" id="PS51032"/>
    </source>
</evidence>
<accession>A0A8J5LYR8</accession>
<dbReference type="InterPro" id="IPR016177">
    <property type="entry name" value="DNA-bd_dom_sf"/>
</dbReference>
<feature type="region of interest" description="Disordered" evidence="6">
    <location>
        <begin position="82"/>
        <end position="102"/>
    </location>
</feature>
<dbReference type="PROSITE" id="PS51032">
    <property type="entry name" value="AP2_ERF"/>
    <property type="match status" value="1"/>
</dbReference>
<dbReference type="FunFam" id="3.30.730.10:FF:000001">
    <property type="entry name" value="Ethylene-responsive transcription factor 2"/>
    <property type="match status" value="1"/>
</dbReference>
<keyword evidence="9" id="KW-1185">Reference proteome</keyword>
<dbReference type="InterPro" id="IPR036955">
    <property type="entry name" value="AP2/ERF_dom_sf"/>
</dbReference>
<evidence type="ECO:0000313" key="9">
    <source>
        <dbReference type="Proteomes" id="UP000734854"/>
    </source>
</evidence>
<dbReference type="GO" id="GO:0005634">
    <property type="term" value="C:nucleus"/>
    <property type="evidence" value="ECO:0007669"/>
    <property type="project" value="UniProtKB-SubCell"/>
</dbReference>
<protein>
    <recommendedName>
        <fullName evidence="7">AP2/ERF domain-containing protein</fullName>
    </recommendedName>
</protein>
<comment type="caution">
    <text evidence="8">The sequence shown here is derived from an EMBL/GenBank/DDBJ whole genome shotgun (WGS) entry which is preliminary data.</text>
</comment>
<evidence type="ECO:0000256" key="5">
    <source>
        <dbReference type="ARBA" id="ARBA00023242"/>
    </source>
</evidence>
<evidence type="ECO:0000256" key="2">
    <source>
        <dbReference type="ARBA" id="ARBA00023015"/>
    </source>
</evidence>
<evidence type="ECO:0000256" key="3">
    <source>
        <dbReference type="ARBA" id="ARBA00023125"/>
    </source>
</evidence>
<evidence type="ECO:0000256" key="6">
    <source>
        <dbReference type="SAM" id="MobiDB-lite"/>
    </source>
</evidence>
<dbReference type="InterPro" id="IPR001471">
    <property type="entry name" value="AP2/ERF_dom"/>
</dbReference>
<organism evidence="8 9">
    <name type="scientific">Zingiber officinale</name>
    <name type="common">Ginger</name>
    <name type="synonym">Amomum zingiber</name>
    <dbReference type="NCBI Taxonomy" id="94328"/>
    <lineage>
        <taxon>Eukaryota</taxon>
        <taxon>Viridiplantae</taxon>
        <taxon>Streptophyta</taxon>
        <taxon>Embryophyta</taxon>
        <taxon>Tracheophyta</taxon>
        <taxon>Spermatophyta</taxon>
        <taxon>Magnoliopsida</taxon>
        <taxon>Liliopsida</taxon>
        <taxon>Zingiberales</taxon>
        <taxon>Zingiberaceae</taxon>
        <taxon>Zingiber</taxon>
    </lineage>
</organism>
<evidence type="ECO:0000256" key="4">
    <source>
        <dbReference type="ARBA" id="ARBA00023163"/>
    </source>
</evidence>
<dbReference type="Proteomes" id="UP000734854">
    <property type="component" value="Unassembled WGS sequence"/>
</dbReference>
<evidence type="ECO:0000256" key="1">
    <source>
        <dbReference type="ARBA" id="ARBA00004123"/>
    </source>
</evidence>
<dbReference type="PANTHER" id="PTHR31190:SF473">
    <property type="entry name" value="OS05G0437100 PROTEIN"/>
    <property type="match status" value="1"/>
</dbReference>
<dbReference type="SUPFAM" id="SSF54171">
    <property type="entry name" value="DNA-binding domain"/>
    <property type="match status" value="1"/>
</dbReference>
<dbReference type="GO" id="GO:0003700">
    <property type="term" value="F:DNA-binding transcription factor activity"/>
    <property type="evidence" value="ECO:0007669"/>
    <property type="project" value="InterPro"/>
</dbReference>
<reference evidence="8 9" key="1">
    <citation type="submission" date="2020-08" db="EMBL/GenBank/DDBJ databases">
        <title>Plant Genome Project.</title>
        <authorList>
            <person name="Zhang R.-G."/>
        </authorList>
    </citation>
    <scope>NUCLEOTIDE SEQUENCE [LARGE SCALE GENOMIC DNA]</scope>
    <source>
        <tissue evidence="8">Rhizome</tissue>
    </source>
</reference>
<dbReference type="AlphaFoldDB" id="A0A8J5LYR8"/>
<evidence type="ECO:0000313" key="8">
    <source>
        <dbReference type="EMBL" id="KAG6528722.1"/>
    </source>
</evidence>
<gene>
    <name evidence="8" type="ORF">ZIOFF_010906</name>
</gene>
<comment type="subcellular location">
    <subcellularLocation>
        <location evidence="1">Nucleus</location>
    </subcellularLocation>
</comment>
<keyword evidence="2" id="KW-0805">Transcription regulation</keyword>
<feature type="compositionally biased region" description="Basic and acidic residues" evidence="6">
    <location>
        <begin position="206"/>
        <end position="219"/>
    </location>
</feature>
<proteinExistence type="predicted"/>
<feature type="region of interest" description="Disordered" evidence="6">
    <location>
        <begin position="206"/>
        <end position="304"/>
    </location>
</feature>
<dbReference type="Gene3D" id="3.30.730.10">
    <property type="entry name" value="AP2/ERF domain"/>
    <property type="match status" value="1"/>
</dbReference>
<dbReference type="GO" id="GO:0003677">
    <property type="term" value="F:DNA binding"/>
    <property type="evidence" value="ECO:0007669"/>
    <property type="project" value="UniProtKB-KW"/>
</dbReference>
<dbReference type="InterPro" id="IPR044808">
    <property type="entry name" value="ERF_plant"/>
</dbReference>
<sequence length="509" mass="54908">MEGTSSAPSAPAVEEGERTAPRMKYRGVRRRPWGKWVAEIRDPHKAARVWLGTFATAEDAARAYDRAALRFRGSRAKLNFPEDVRIRPPSSSSASAAAAADPPMPGAAAASDYLAYSRLLLGAPEDLLDQLGAYDARASPAIQAGGSSMPLRSFPVSSVSSSTRTPFYSRSEAAELQIINWGGGGGAEESSEIWTNSIEILFEREGEGSVAREREEERSSIAASRSQHCLRPPRRLTLPRDRTSASPSPPSPAATAATGSHRCPMPRPQPPPAAIAALSRGHSRPLPRPQPPPAATAALSRGHSCNSPLTRLLPLFCGLKRARTVLLREDSVREGGGRIRHQRERGGVFLYRRHPQSALPSASSPADAAKGPDFRLSFSSLSRGHSRSRQPPLPSPAATAAAGSHRRRRQPPPPPAATAALSRGHSCNSPLTRLLPLSLNHEQHPHQRTTIVERILLGKQSKQRGRVSMHKKTVAVACRGEHTNLSIASFSRQEQPPTSCNRKEKKTNG</sequence>
<feature type="domain" description="AP2/ERF" evidence="7">
    <location>
        <begin position="24"/>
        <end position="81"/>
    </location>
</feature>
<dbReference type="EMBL" id="JACMSC010000003">
    <property type="protein sequence ID" value="KAG6528722.1"/>
    <property type="molecule type" value="Genomic_DNA"/>
</dbReference>
<feature type="compositionally biased region" description="Low complexity" evidence="6">
    <location>
        <begin position="88"/>
        <end position="102"/>
    </location>
</feature>
<keyword evidence="5" id="KW-0539">Nucleus</keyword>
<feature type="compositionally biased region" description="Low complexity" evidence="6">
    <location>
        <begin position="356"/>
        <end position="383"/>
    </location>
</feature>
<dbReference type="SMART" id="SM00380">
    <property type="entry name" value="AP2"/>
    <property type="match status" value="1"/>
</dbReference>
<feature type="compositionally biased region" description="Polar residues" evidence="6">
    <location>
        <begin position="487"/>
        <end position="500"/>
    </location>
</feature>
<keyword evidence="4" id="KW-0804">Transcription</keyword>